<gene>
    <name evidence="1" type="ORF">H5410_060727</name>
</gene>
<dbReference type="AlphaFoldDB" id="A0A9J5W692"/>
<protein>
    <recommendedName>
        <fullName evidence="3">FBD domain-containing protein</fullName>
    </recommendedName>
</protein>
<comment type="caution">
    <text evidence="1">The sequence shown here is derived from an EMBL/GenBank/DDBJ whole genome shotgun (WGS) entry which is preliminary data.</text>
</comment>
<dbReference type="Proteomes" id="UP000824120">
    <property type="component" value="Chromosome 12"/>
</dbReference>
<dbReference type="EMBL" id="JACXVP010000012">
    <property type="protein sequence ID" value="KAG5570961.1"/>
    <property type="molecule type" value="Genomic_DNA"/>
</dbReference>
<name>A0A9J5W692_SOLCO</name>
<proteinExistence type="predicted"/>
<dbReference type="OrthoDB" id="1212413at2759"/>
<evidence type="ECO:0000313" key="1">
    <source>
        <dbReference type="EMBL" id="KAG5570961.1"/>
    </source>
</evidence>
<reference evidence="1 2" key="1">
    <citation type="submission" date="2020-09" db="EMBL/GenBank/DDBJ databases">
        <title>De no assembly of potato wild relative species, Solanum commersonii.</title>
        <authorList>
            <person name="Cho K."/>
        </authorList>
    </citation>
    <scope>NUCLEOTIDE SEQUENCE [LARGE SCALE GENOMIC DNA]</scope>
    <source>
        <strain evidence="1">LZ3.2</strain>
        <tissue evidence="1">Leaf</tissue>
    </source>
</reference>
<evidence type="ECO:0000313" key="2">
    <source>
        <dbReference type="Proteomes" id="UP000824120"/>
    </source>
</evidence>
<keyword evidence="2" id="KW-1185">Reference proteome</keyword>
<sequence>MYYLSLAIKMFSPNFVFNYDDGLSYFPVIDKWLEFSMNKKVEYLHLNIRYRIVYPTGHDQPYSLPENMRRLRIKLNISEEFNAEKFGLNHLKIKLRDLSFLNHANLDLYCDELDEINEHIEKDLLARFIGEDIDLLEDKYLLFELDIFKVPLQNLKNVKVMPFCSSTLSFDAIKLYQFLKFLLEHAINPDKLVIVREHKDCNDCSTNTSNLIKHLLDFPTSAIISFRPISHNVFYS</sequence>
<organism evidence="1 2">
    <name type="scientific">Solanum commersonii</name>
    <name type="common">Commerson's wild potato</name>
    <name type="synonym">Commerson's nightshade</name>
    <dbReference type="NCBI Taxonomy" id="4109"/>
    <lineage>
        <taxon>Eukaryota</taxon>
        <taxon>Viridiplantae</taxon>
        <taxon>Streptophyta</taxon>
        <taxon>Embryophyta</taxon>
        <taxon>Tracheophyta</taxon>
        <taxon>Spermatophyta</taxon>
        <taxon>Magnoliopsida</taxon>
        <taxon>eudicotyledons</taxon>
        <taxon>Gunneridae</taxon>
        <taxon>Pentapetalae</taxon>
        <taxon>asterids</taxon>
        <taxon>lamiids</taxon>
        <taxon>Solanales</taxon>
        <taxon>Solanaceae</taxon>
        <taxon>Solanoideae</taxon>
        <taxon>Solaneae</taxon>
        <taxon>Solanum</taxon>
    </lineage>
</organism>
<accession>A0A9J5W692</accession>
<evidence type="ECO:0008006" key="3">
    <source>
        <dbReference type="Google" id="ProtNLM"/>
    </source>
</evidence>